<evidence type="ECO:0000313" key="2">
    <source>
        <dbReference type="EMBL" id="PMD38468.1"/>
    </source>
</evidence>
<feature type="compositionally biased region" description="Basic and acidic residues" evidence="1">
    <location>
        <begin position="47"/>
        <end position="57"/>
    </location>
</feature>
<keyword evidence="3" id="KW-1185">Reference proteome</keyword>
<feature type="compositionally biased region" description="Basic and acidic residues" evidence="1">
    <location>
        <begin position="10"/>
        <end position="29"/>
    </location>
</feature>
<evidence type="ECO:0000256" key="1">
    <source>
        <dbReference type="SAM" id="MobiDB-lite"/>
    </source>
</evidence>
<accession>A0A2J6RIY2</accession>
<reference evidence="2 3" key="1">
    <citation type="submission" date="2016-04" db="EMBL/GenBank/DDBJ databases">
        <title>A degradative enzymes factory behind the ericoid mycorrhizal symbiosis.</title>
        <authorList>
            <consortium name="DOE Joint Genome Institute"/>
            <person name="Martino E."/>
            <person name="Morin E."/>
            <person name="Grelet G."/>
            <person name="Kuo A."/>
            <person name="Kohler A."/>
            <person name="Daghino S."/>
            <person name="Barry K."/>
            <person name="Choi C."/>
            <person name="Cichocki N."/>
            <person name="Clum A."/>
            <person name="Copeland A."/>
            <person name="Hainaut M."/>
            <person name="Haridas S."/>
            <person name="Labutti K."/>
            <person name="Lindquist E."/>
            <person name="Lipzen A."/>
            <person name="Khouja H.-R."/>
            <person name="Murat C."/>
            <person name="Ohm R."/>
            <person name="Olson A."/>
            <person name="Spatafora J."/>
            <person name="Veneault-Fourrey C."/>
            <person name="Henrissat B."/>
            <person name="Grigoriev I."/>
            <person name="Martin F."/>
            <person name="Perotto S."/>
        </authorList>
    </citation>
    <scope>NUCLEOTIDE SEQUENCE [LARGE SCALE GENOMIC DNA]</scope>
    <source>
        <strain evidence="2 3">F</strain>
    </source>
</reference>
<name>A0A2J6RIY2_HYAVF</name>
<evidence type="ECO:0000313" key="3">
    <source>
        <dbReference type="Proteomes" id="UP000235786"/>
    </source>
</evidence>
<dbReference type="Proteomes" id="UP000235786">
    <property type="component" value="Unassembled WGS sequence"/>
</dbReference>
<protein>
    <submittedName>
        <fullName evidence="2">Uncharacterized protein</fullName>
    </submittedName>
</protein>
<sequence length="113" mass="12895">MKFFSMFSNENEKDNEKEDHSVPEHHRESSIASSSLSSRISSIFRGPPERQSKRSESTETPSNYKHTPTHASSSFIQTTTTTAMVKRDPGLMLETPLRNDPRFDDNATLHRAR</sequence>
<proteinExistence type="predicted"/>
<feature type="compositionally biased region" description="Basic and acidic residues" evidence="1">
    <location>
        <begin position="97"/>
        <end position="113"/>
    </location>
</feature>
<dbReference type="AlphaFoldDB" id="A0A2J6RIY2"/>
<gene>
    <name evidence="2" type="ORF">L207DRAFT_69493</name>
</gene>
<organism evidence="2 3">
    <name type="scientific">Hyaloscypha variabilis (strain UAMH 11265 / GT02V1 / F)</name>
    <name type="common">Meliniomyces variabilis</name>
    <dbReference type="NCBI Taxonomy" id="1149755"/>
    <lineage>
        <taxon>Eukaryota</taxon>
        <taxon>Fungi</taxon>
        <taxon>Dikarya</taxon>
        <taxon>Ascomycota</taxon>
        <taxon>Pezizomycotina</taxon>
        <taxon>Leotiomycetes</taxon>
        <taxon>Helotiales</taxon>
        <taxon>Hyaloscyphaceae</taxon>
        <taxon>Hyaloscypha</taxon>
        <taxon>Hyaloscypha variabilis</taxon>
    </lineage>
</organism>
<dbReference type="EMBL" id="KZ613948">
    <property type="protein sequence ID" value="PMD38468.1"/>
    <property type="molecule type" value="Genomic_DNA"/>
</dbReference>
<feature type="compositionally biased region" description="Low complexity" evidence="1">
    <location>
        <begin position="30"/>
        <end position="43"/>
    </location>
</feature>
<feature type="compositionally biased region" description="Polar residues" evidence="1">
    <location>
        <begin position="58"/>
        <end position="83"/>
    </location>
</feature>
<feature type="region of interest" description="Disordered" evidence="1">
    <location>
        <begin position="1"/>
        <end position="113"/>
    </location>
</feature>